<dbReference type="RefSeq" id="WP_073355717.1">
    <property type="nucleotide sequence ID" value="NZ_FRBU01000072.1"/>
</dbReference>
<dbReference type="EMBL" id="FRBU01000072">
    <property type="protein sequence ID" value="SHM77545.1"/>
    <property type="molecule type" value="Genomic_DNA"/>
</dbReference>
<proteinExistence type="predicted"/>
<reference evidence="2" key="1">
    <citation type="submission" date="2016-11" db="EMBL/GenBank/DDBJ databases">
        <authorList>
            <person name="Varghese N."/>
            <person name="Submissions S."/>
        </authorList>
    </citation>
    <scope>NUCLEOTIDE SEQUENCE [LARGE SCALE GENOMIC DNA]</scope>
    <source>
        <strain evidence="2">DSM 3661</strain>
    </source>
</reference>
<gene>
    <name evidence="1" type="ORF">SAMN05443669_10724</name>
</gene>
<keyword evidence="2" id="KW-1185">Reference proteome</keyword>
<dbReference type="Proteomes" id="UP000184260">
    <property type="component" value="Unassembled WGS sequence"/>
</dbReference>
<name>A0A1M7LHC6_9FLAO</name>
<evidence type="ECO:0000313" key="2">
    <source>
        <dbReference type="Proteomes" id="UP000184260"/>
    </source>
</evidence>
<evidence type="ECO:0008006" key="3">
    <source>
        <dbReference type="Google" id="ProtNLM"/>
    </source>
</evidence>
<accession>A0A1M7LHC6</accession>
<protein>
    <recommendedName>
        <fullName evidence="3">Class IIb bacteriocin, lactobin A/cerein 7B family</fullName>
    </recommendedName>
</protein>
<evidence type="ECO:0000313" key="1">
    <source>
        <dbReference type="EMBL" id="SHM77545.1"/>
    </source>
</evidence>
<organism evidence="1 2">
    <name type="scientific">Flavobacterium xanthum</name>
    <dbReference type="NCBI Taxonomy" id="69322"/>
    <lineage>
        <taxon>Bacteria</taxon>
        <taxon>Pseudomonadati</taxon>
        <taxon>Bacteroidota</taxon>
        <taxon>Flavobacteriia</taxon>
        <taxon>Flavobacteriales</taxon>
        <taxon>Flavobacteriaceae</taxon>
        <taxon>Flavobacterium</taxon>
    </lineage>
</organism>
<sequence>MNLDNLNLVELNAQEVQEVDGGVVGVDDVLLAVGIASAVLIIENWSDIKKGALDAWYGR</sequence>
<dbReference type="AlphaFoldDB" id="A0A1M7LHC6"/>